<gene>
    <name evidence="1" type="ORF">DWY25_10585</name>
</gene>
<proteinExistence type="predicted"/>
<sequence>MSAFAVLGKEDSTQNTNKDWIQRLWKDFNEHSAEISQLALRDEQGNLAGFWGAMTNFDRTFQPWGNHLTEGYYLAGVQVPIETEAPEGWTKWIIPAFDYLYVPVESDPSEVLRAGLDEIKKQGLTLAGAIQEFYCPQKNGEMFLFFPVCLMSNQRS</sequence>
<evidence type="ECO:0000313" key="1">
    <source>
        <dbReference type="EMBL" id="RGR73477.1"/>
    </source>
</evidence>
<name>A0A412FZA4_9FIRM</name>
<reference evidence="1 2" key="1">
    <citation type="submission" date="2018-08" db="EMBL/GenBank/DDBJ databases">
        <title>A genome reference for cultivated species of the human gut microbiota.</title>
        <authorList>
            <person name="Zou Y."/>
            <person name="Xue W."/>
            <person name="Luo G."/>
        </authorList>
    </citation>
    <scope>NUCLEOTIDE SEQUENCE [LARGE SCALE GENOMIC DNA]</scope>
    <source>
        <strain evidence="1 2">AF24-29</strain>
    </source>
</reference>
<dbReference type="InterPro" id="IPR011256">
    <property type="entry name" value="Reg_factor_effector_dom_sf"/>
</dbReference>
<evidence type="ECO:0000313" key="2">
    <source>
        <dbReference type="Proteomes" id="UP000284178"/>
    </source>
</evidence>
<dbReference type="EMBL" id="QRUP01000012">
    <property type="protein sequence ID" value="RGR73477.1"/>
    <property type="molecule type" value="Genomic_DNA"/>
</dbReference>
<protein>
    <submittedName>
        <fullName evidence="1">AraC family transcriptional regulator</fullName>
    </submittedName>
</protein>
<organism evidence="1 2">
    <name type="scientific">Holdemania filiformis</name>
    <dbReference type="NCBI Taxonomy" id="61171"/>
    <lineage>
        <taxon>Bacteria</taxon>
        <taxon>Bacillati</taxon>
        <taxon>Bacillota</taxon>
        <taxon>Erysipelotrichia</taxon>
        <taxon>Erysipelotrichales</taxon>
        <taxon>Erysipelotrichaceae</taxon>
        <taxon>Holdemania</taxon>
    </lineage>
</organism>
<dbReference type="Proteomes" id="UP000284178">
    <property type="component" value="Unassembled WGS sequence"/>
</dbReference>
<dbReference type="AlphaFoldDB" id="A0A412FZA4"/>
<keyword evidence="2" id="KW-1185">Reference proteome</keyword>
<dbReference type="Gene3D" id="3.20.80.10">
    <property type="entry name" value="Regulatory factor, effector binding domain"/>
    <property type="match status" value="1"/>
</dbReference>
<accession>A0A412FZA4</accession>
<comment type="caution">
    <text evidence="1">The sequence shown here is derived from an EMBL/GenBank/DDBJ whole genome shotgun (WGS) entry which is preliminary data.</text>
</comment>